<evidence type="ECO:0000256" key="6">
    <source>
        <dbReference type="ARBA" id="ARBA00022692"/>
    </source>
</evidence>
<dbReference type="OrthoDB" id="370884at2759"/>
<keyword evidence="6 11" id="KW-0812">Transmembrane</keyword>
<evidence type="ECO:0000256" key="3">
    <source>
        <dbReference type="ARBA" id="ARBA00022475"/>
    </source>
</evidence>
<feature type="region of interest" description="Disordered" evidence="10">
    <location>
        <begin position="105"/>
        <end position="138"/>
    </location>
</feature>
<evidence type="ECO:0000256" key="8">
    <source>
        <dbReference type="ARBA" id="ARBA00023136"/>
    </source>
</evidence>
<dbReference type="Gene3D" id="3.90.550.10">
    <property type="entry name" value="Spore Coat Polysaccharide Biosynthesis Protein SpsA, Chain A"/>
    <property type="match status" value="1"/>
</dbReference>
<gene>
    <name evidence="12" type="ORF">HYFRA_00006497</name>
</gene>
<feature type="transmembrane region" description="Helical" evidence="11">
    <location>
        <begin position="641"/>
        <end position="665"/>
    </location>
</feature>
<dbReference type="EMBL" id="CAJVRL010000039">
    <property type="protein sequence ID" value="CAG8951099.1"/>
    <property type="molecule type" value="Genomic_DNA"/>
</dbReference>
<evidence type="ECO:0000256" key="10">
    <source>
        <dbReference type="SAM" id="MobiDB-lite"/>
    </source>
</evidence>
<evidence type="ECO:0000313" key="13">
    <source>
        <dbReference type="Proteomes" id="UP000696280"/>
    </source>
</evidence>
<feature type="region of interest" description="Disordered" evidence="10">
    <location>
        <begin position="684"/>
        <end position="709"/>
    </location>
</feature>
<keyword evidence="8 11" id="KW-0472">Membrane</keyword>
<feature type="transmembrane region" description="Helical" evidence="11">
    <location>
        <begin position="605"/>
        <end position="629"/>
    </location>
</feature>
<keyword evidence="5" id="KW-0808">Transferase</keyword>
<feature type="compositionally biased region" description="Basic and acidic residues" evidence="10">
    <location>
        <begin position="125"/>
        <end position="138"/>
    </location>
</feature>
<evidence type="ECO:0000256" key="4">
    <source>
        <dbReference type="ARBA" id="ARBA00022676"/>
    </source>
</evidence>
<feature type="compositionally biased region" description="Polar residues" evidence="10">
    <location>
        <begin position="68"/>
        <end position="88"/>
    </location>
</feature>
<feature type="compositionally biased region" description="Basic and acidic residues" evidence="10">
    <location>
        <begin position="684"/>
        <end position="697"/>
    </location>
</feature>
<feature type="transmembrane region" description="Helical" evidence="11">
    <location>
        <begin position="580"/>
        <end position="599"/>
    </location>
</feature>
<feature type="compositionally biased region" description="Polar residues" evidence="10">
    <location>
        <begin position="114"/>
        <end position="124"/>
    </location>
</feature>
<dbReference type="GO" id="GO:0031505">
    <property type="term" value="P:fungal-type cell wall organization"/>
    <property type="evidence" value="ECO:0007669"/>
    <property type="project" value="TreeGrafter"/>
</dbReference>
<organism evidence="12 13">
    <name type="scientific">Hymenoscyphus fraxineus</name>
    <dbReference type="NCBI Taxonomy" id="746836"/>
    <lineage>
        <taxon>Eukaryota</taxon>
        <taxon>Fungi</taxon>
        <taxon>Dikarya</taxon>
        <taxon>Ascomycota</taxon>
        <taxon>Pezizomycotina</taxon>
        <taxon>Leotiomycetes</taxon>
        <taxon>Helotiales</taxon>
        <taxon>Helotiaceae</taxon>
        <taxon>Hymenoscyphus</taxon>
    </lineage>
</organism>
<dbReference type="GO" id="GO:0030428">
    <property type="term" value="C:cell septum"/>
    <property type="evidence" value="ECO:0007669"/>
    <property type="project" value="TreeGrafter"/>
</dbReference>
<keyword evidence="9" id="KW-0325">Glycoprotein</keyword>
<evidence type="ECO:0000256" key="2">
    <source>
        <dbReference type="ARBA" id="ARBA00012543"/>
    </source>
</evidence>
<keyword evidence="7 11" id="KW-1133">Transmembrane helix</keyword>
<feature type="region of interest" description="Disordered" evidence="10">
    <location>
        <begin position="45"/>
        <end position="92"/>
    </location>
</feature>
<proteinExistence type="predicted"/>
<evidence type="ECO:0000256" key="9">
    <source>
        <dbReference type="ARBA" id="ARBA00023180"/>
    </source>
</evidence>
<name>A0A9N9KPH1_9HELO</name>
<feature type="transmembrane region" description="Helical" evidence="11">
    <location>
        <begin position="179"/>
        <end position="204"/>
    </location>
</feature>
<protein>
    <recommendedName>
        <fullName evidence="2">chitin synthase</fullName>
        <ecNumber evidence="2">2.4.1.16</ecNumber>
    </recommendedName>
</protein>
<keyword evidence="3" id="KW-1003">Cell membrane</keyword>
<dbReference type="GO" id="GO:0005886">
    <property type="term" value="C:plasma membrane"/>
    <property type="evidence" value="ECO:0007669"/>
    <property type="project" value="UniProtKB-SubCell"/>
</dbReference>
<feature type="transmembrane region" description="Helical" evidence="11">
    <location>
        <begin position="349"/>
        <end position="369"/>
    </location>
</feature>
<dbReference type="Pfam" id="PF03142">
    <property type="entry name" value="Chitin_synth_2"/>
    <property type="match status" value="2"/>
</dbReference>
<dbReference type="InterPro" id="IPR004835">
    <property type="entry name" value="Chitin_synth"/>
</dbReference>
<dbReference type="AlphaFoldDB" id="A0A9N9KPH1"/>
<sequence length="709" mass="79830">MAQDALMDLGGSERSGPLGNCSIHPESETAREKLVAGSIQRPVGKLNQLVDGGTDGTRLPQARLPSHPQVSNLHRQRPSQNPAQNNNDTIDHILPIPRIGHDEYHRSSFGGGTSSADESTSSGLSERRQIPEPLDRTPEKVKAGQRWIVTTKWLFIATLIGMNTLFIFATWWWPKYYYIFLPLITITVALNCIMVFSIIFHVILRKVVPEKLEMPAEPESMVLLLPCYNETREELVKSLDSLAAQTGIADHKKAIMIICDGKVRGPGMEKTTADYLLEDILTDSVSREYIVGAYTSWDHSEMDIVVQKGSYSGVPYICIVKQSNRGKRDGLILIRSFLYNFNIRQSKPAVILSSFFFDLMVAFLLQAGFSRVDILIGMDADTFFEPACISELIKQSHYKHAVGVCGYVAVDFQGQNWSPWRLYQNTEYTISQCLRRLHQSIATHKVSCLPGCCQLLKVCETTCGDRVLLERFGYHPRVTDNLLKQIRATASEDRNRKFSAKKSCVRGADPLNPDVCLMLSTFPKAQTRQAINARAYTDVPHSWSVFLSQRRRWTLGATCNDLFLVFAPGVILFERILAIANVITWVLNLFIIACIASFIKACTFVHYSLILAFVSVMLLPLVYYVLIVAWQPRSAKERIQYLLGLFMYFFIGPFLNVIVLVYALWSIDNFAWGKTRKVVEPVEGNEKEKPGVAEKKTAGNIPLPDLEAQ</sequence>
<dbReference type="GO" id="GO:0004100">
    <property type="term" value="F:chitin synthase activity"/>
    <property type="evidence" value="ECO:0007669"/>
    <property type="project" value="UniProtKB-EC"/>
</dbReference>
<evidence type="ECO:0000313" key="12">
    <source>
        <dbReference type="EMBL" id="CAG8951099.1"/>
    </source>
</evidence>
<dbReference type="GO" id="GO:0006031">
    <property type="term" value="P:chitin biosynthetic process"/>
    <property type="evidence" value="ECO:0007669"/>
    <property type="project" value="TreeGrafter"/>
</dbReference>
<comment type="caution">
    <text evidence="12">The sequence shown here is derived from an EMBL/GenBank/DDBJ whole genome shotgun (WGS) entry which is preliminary data.</text>
</comment>
<dbReference type="InterPro" id="IPR029044">
    <property type="entry name" value="Nucleotide-diphossugar_trans"/>
</dbReference>
<comment type="subcellular location">
    <subcellularLocation>
        <location evidence="1">Cell membrane</location>
        <topology evidence="1">Multi-pass membrane protein</topology>
    </subcellularLocation>
</comment>
<evidence type="ECO:0000256" key="7">
    <source>
        <dbReference type="ARBA" id="ARBA00022989"/>
    </source>
</evidence>
<dbReference type="PANTHER" id="PTHR22914:SF13">
    <property type="entry name" value="CHITIN SYNTHASE"/>
    <property type="match status" value="1"/>
</dbReference>
<accession>A0A9N9KPH1</accession>
<dbReference type="PANTHER" id="PTHR22914">
    <property type="entry name" value="CHITIN SYNTHASE"/>
    <property type="match status" value="1"/>
</dbReference>
<reference evidence="12" key="1">
    <citation type="submission" date="2021-07" db="EMBL/GenBank/DDBJ databases">
        <authorList>
            <person name="Durling M."/>
        </authorList>
    </citation>
    <scope>NUCLEOTIDE SEQUENCE</scope>
</reference>
<feature type="transmembrane region" description="Helical" evidence="11">
    <location>
        <begin position="153"/>
        <end position="173"/>
    </location>
</feature>
<evidence type="ECO:0000256" key="1">
    <source>
        <dbReference type="ARBA" id="ARBA00004651"/>
    </source>
</evidence>
<evidence type="ECO:0000256" key="5">
    <source>
        <dbReference type="ARBA" id="ARBA00022679"/>
    </source>
</evidence>
<feature type="region of interest" description="Disordered" evidence="10">
    <location>
        <begin position="1"/>
        <end position="31"/>
    </location>
</feature>
<keyword evidence="4" id="KW-0328">Glycosyltransferase</keyword>
<dbReference type="Proteomes" id="UP000696280">
    <property type="component" value="Unassembled WGS sequence"/>
</dbReference>
<dbReference type="EC" id="2.4.1.16" evidence="2"/>
<evidence type="ECO:0000256" key="11">
    <source>
        <dbReference type="SAM" id="Phobius"/>
    </source>
</evidence>
<keyword evidence="13" id="KW-1185">Reference proteome</keyword>
<dbReference type="SUPFAM" id="SSF53448">
    <property type="entry name" value="Nucleotide-diphospho-sugar transferases"/>
    <property type="match status" value="1"/>
</dbReference>